<feature type="region of interest" description="Disordered" evidence="10">
    <location>
        <begin position="662"/>
        <end position="682"/>
    </location>
</feature>
<evidence type="ECO:0000256" key="11">
    <source>
        <dbReference type="SAM" id="Phobius"/>
    </source>
</evidence>
<dbReference type="SUPFAM" id="SSF52058">
    <property type="entry name" value="L domain-like"/>
    <property type="match status" value="1"/>
</dbReference>
<dbReference type="InterPro" id="IPR032675">
    <property type="entry name" value="LRR_dom_sf"/>
</dbReference>
<evidence type="ECO:0000256" key="10">
    <source>
        <dbReference type="SAM" id="MobiDB-lite"/>
    </source>
</evidence>
<keyword evidence="6" id="KW-0677">Repeat</keyword>
<evidence type="ECO:0000256" key="1">
    <source>
        <dbReference type="ARBA" id="ARBA00004167"/>
    </source>
</evidence>
<evidence type="ECO:0000256" key="4">
    <source>
        <dbReference type="ARBA" id="ARBA00022692"/>
    </source>
</evidence>
<evidence type="ECO:0000313" key="14">
    <source>
        <dbReference type="EMBL" id="RAL44198.1"/>
    </source>
</evidence>
<dbReference type="PROSITE" id="PS51450">
    <property type="entry name" value="LRR"/>
    <property type="match status" value="1"/>
</dbReference>
<keyword evidence="15" id="KW-1185">Reference proteome</keyword>
<comment type="subcellular location">
    <subcellularLocation>
        <location evidence="1">Membrane</location>
        <topology evidence="1">Single-pass membrane protein</topology>
    </subcellularLocation>
</comment>
<dbReference type="PANTHER" id="PTHR48065">
    <property type="entry name" value="OS10G0469600 PROTEIN"/>
    <property type="match status" value="1"/>
</dbReference>
<feature type="chain" id="PRO_5016274752" description="Leucine-rich repeat-containing N-terminal plant-type domain-containing protein" evidence="12">
    <location>
        <begin position="23"/>
        <end position="733"/>
    </location>
</feature>
<dbReference type="SUPFAM" id="SSF52047">
    <property type="entry name" value="RNI-like"/>
    <property type="match status" value="1"/>
</dbReference>
<keyword evidence="9" id="KW-0325">Glycoprotein</keyword>
<evidence type="ECO:0000256" key="8">
    <source>
        <dbReference type="ARBA" id="ARBA00023136"/>
    </source>
</evidence>
<dbReference type="Gene3D" id="3.80.10.10">
    <property type="entry name" value="Ribonuclease Inhibitor"/>
    <property type="match status" value="3"/>
</dbReference>
<accession>A0A328DHU2</accession>
<feature type="signal peptide" evidence="12">
    <location>
        <begin position="1"/>
        <end position="22"/>
    </location>
</feature>
<feature type="domain" description="Leucine-rich repeat-containing N-terminal plant-type" evidence="13">
    <location>
        <begin position="44"/>
        <end position="96"/>
    </location>
</feature>
<dbReference type="Proteomes" id="UP000249390">
    <property type="component" value="Unassembled WGS sequence"/>
</dbReference>
<evidence type="ECO:0000256" key="5">
    <source>
        <dbReference type="ARBA" id="ARBA00022729"/>
    </source>
</evidence>
<evidence type="ECO:0000256" key="12">
    <source>
        <dbReference type="SAM" id="SignalP"/>
    </source>
</evidence>
<feature type="transmembrane region" description="Helical" evidence="11">
    <location>
        <begin position="694"/>
        <end position="712"/>
    </location>
</feature>
<reference evidence="14 15" key="1">
    <citation type="submission" date="2018-06" db="EMBL/GenBank/DDBJ databases">
        <title>The Genome of Cuscuta australis (Dodder) Provides Insight into the Evolution of Plant Parasitism.</title>
        <authorList>
            <person name="Liu H."/>
        </authorList>
    </citation>
    <scope>NUCLEOTIDE SEQUENCE [LARGE SCALE GENOMIC DNA]</scope>
    <source>
        <strain evidence="15">cv. Yunnan</strain>
        <tissue evidence="14">Vines</tissue>
    </source>
</reference>
<evidence type="ECO:0000313" key="15">
    <source>
        <dbReference type="Proteomes" id="UP000249390"/>
    </source>
</evidence>
<dbReference type="GO" id="GO:0016020">
    <property type="term" value="C:membrane"/>
    <property type="evidence" value="ECO:0007669"/>
    <property type="project" value="UniProtKB-SubCell"/>
</dbReference>
<name>A0A328DHU2_9ASTE</name>
<dbReference type="AlphaFoldDB" id="A0A328DHU2"/>
<evidence type="ECO:0000256" key="9">
    <source>
        <dbReference type="ARBA" id="ARBA00023180"/>
    </source>
</evidence>
<keyword evidence="3" id="KW-0433">Leucine-rich repeat</keyword>
<gene>
    <name evidence="14" type="ORF">DM860_016444</name>
</gene>
<keyword evidence="7 11" id="KW-1133">Transmembrane helix</keyword>
<dbReference type="SMART" id="SM00369">
    <property type="entry name" value="LRR_TYP"/>
    <property type="match status" value="5"/>
</dbReference>
<protein>
    <recommendedName>
        <fullName evidence="13">Leucine-rich repeat-containing N-terminal plant-type domain-containing protein</fullName>
    </recommendedName>
</protein>
<dbReference type="GO" id="GO:0051707">
    <property type="term" value="P:response to other organism"/>
    <property type="evidence" value="ECO:0007669"/>
    <property type="project" value="UniProtKB-ARBA"/>
</dbReference>
<keyword evidence="8 11" id="KW-0472">Membrane</keyword>
<dbReference type="FunFam" id="3.80.10.10:FF:000041">
    <property type="entry name" value="LRR receptor-like serine/threonine-protein kinase ERECTA"/>
    <property type="match status" value="1"/>
</dbReference>
<evidence type="ECO:0000256" key="7">
    <source>
        <dbReference type="ARBA" id="ARBA00022989"/>
    </source>
</evidence>
<evidence type="ECO:0000256" key="6">
    <source>
        <dbReference type="ARBA" id="ARBA00022737"/>
    </source>
</evidence>
<dbReference type="PRINTS" id="PR00019">
    <property type="entry name" value="LEURICHRPT"/>
</dbReference>
<sequence length="733" mass="81258">MESSISIILHLYLVALVVLVSSSPSHSSMAPSVSSLEKTRRRCHDEEKAALLQFKHSFASTNECYNGDWSDVFHQKRKLESWKEGGDCCSWEGVECGDDHHHVVGLHLSGSCLYGSVNSSNALFTLTHLQRLDLSYNDFNYSHIPSAIGNLSSLTHLNLSGSNFSGQIPQQHLSNITTMVSLDLSSYSELELHSLKGLVQHMSNLKHLHLSRVDLSSSAPHHDFLSNFSSLQSLHLSSCELRGGFPAAIFNLPNIKMLDLSGNPDLRGYLPSFRSGSPLKSLRLSHTSFGGVLPPSIGNLASLEELDIGICSFTGDLPTSLGNLTQLVSLGANNFTPDTLDTSSLSWIGKLTKLTDLFLKGLDLTGEIPSSLINLTRLTNLYMPYNRISGPIPSWIMTLPQLNSIVLSHNQLSGHIPPNFNHLIQHLDLCYNNLEGWLVTASELRILILRSNSFHGVINDDFGFSNIQVIDLSNNNFRGKLPSMFIDAPNPMRALNVSRPLEYMEQDLYPPSYWNSEEFGSFDYSLTMHNKGLEMNYLKIPNIFCGIDFSSNNFEGQIPETFGYLAGLQLLNLSRNDLSGQIPSSFTNLTSLESLDLSQNQLSGHIPMELTKLTPLSSLNVSFNNLSGPIPQGNQFCTYDAKSYEGNPGLFIETWNKQCGNARSSPQLKQQPPPATFDGGDDDVDSEYEFRMKWIIILIGFVSGLVGGVIVGNEFTTRKHDWFVKTFARKRRG</sequence>
<dbReference type="InterPro" id="IPR003591">
    <property type="entry name" value="Leu-rich_rpt_typical-subtyp"/>
</dbReference>
<evidence type="ECO:0000256" key="2">
    <source>
        <dbReference type="ARBA" id="ARBA00009592"/>
    </source>
</evidence>
<proteinExistence type="inferred from homology"/>
<organism evidence="14 15">
    <name type="scientific">Cuscuta australis</name>
    <dbReference type="NCBI Taxonomy" id="267555"/>
    <lineage>
        <taxon>Eukaryota</taxon>
        <taxon>Viridiplantae</taxon>
        <taxon>Streptophyta</taxon>
        <taxon>Embryophyta</taxon>
        <taxon>Tracheophyta</taxon>
        <taxon>Spermatophyta</taxon>
        <taxon>Magnoliopsida</taxon>
        <taxon>eudicotyledons</taxon>
        <taxon>Gunneridae</taxon>
        <taxon>Pentapetalae</taxon>
        <taxon>asterids</taxon>
        <taxon>lamiids</taxon>
        <taxon>Solanales</taxon>
        <taxon>Convolvulaceae</taxon>
        <taxon>Cuscuteae</taxon>
        <taxon>Cuscuta</taxon>
        <taxon>Cuscuta subgen. Grammica</taxon>
        <taxon>Cuscuta sect. Cleistogrammica</taxon>
    </lineage>
</organism>
<keyword evidence="5 12" id="KW-0732">Signal</keyword>
<keyword evidence="4 11" id="KW-0812">Transmembrane</keyword>
<comment type="caution">
    <text evidence="14">The sequence shown here is derived from an EMBL/GenBank/DDBJ whole genome shotgun (WGS) entry which is preliminary data.</text>
</comment>
<dbReference type="FunFam" id="3.80.10.10:FF:000111">
    <property type="entry name" value="LRR receptor-like serine/threonine-protein kinase ERECTA"/>
    <property type="match status" value="1"/>
</dbReference>
<dbReference type="GO" id="GO:0006952">
    <property type="term" value="P:defense response"/>
    <property type="evidence" value="ECO:0007669"/>
    <property type="project" value="UniProtKB-ARBA"/>
</dbReference>
<dbReference type="InterPro" id="IPR001611">
    <property type="entry name" value="Leu-rich_rpt"/>
</dbReference>
<evidence type="ECO:0000259" key="13">
    <source>
        <dbReference type="Pfam" id="PF08263"/>
    </source>
</evidence>
<evidence type="ECO:0000256" key="3">
    <source>
        <dbReference type="ARBA" id="ARBA00022614"/>
    </source>
</evidence>
<dbReference type="Pfam" id="PF00560">
    <property type="entry name" value="LRR_1"/>
    <property type="match status" value="9"/>
</dbReference>
<dbReference type="InterPro" id="IPR013210">
    <property type="entry name" value="LRR_N_plant-typ"/>
</dbReference>
<dbReference type="EMBL" id="NQVE01000147">
    <property type="protein sequence ID" value="RAL44198.1"/>
    <property type="molecule type" value="Genomic_DNA"/>
</dbReference>
<dbReference type="Pfam" id="PF08263">
    <property type="entry name" value="LRRNT_2"/>
    <property type="match status" value="1"/>
</dbReference>
<comment type="similarity">
    <text evidence="2">Belongs to the RLP family.</text>
</comment>